<protein>
    <submittedName>
        <fullName evidence="2">Uncharacterized protein</fullName>
    </submittedName>
</protein>
<reference evidence="2 3" key="1">
    <citation type="submission" date="2020-02" db="EMBL/GenBank/DDBJ databases">
        <title>Whole Genome Shotgun Sequence of Streptomyces sp. strain CWH03.</title>
        <authorList>
            <person name="Dohra H."/>
            <person name="Kodani S."/>
            <person name="Yamamura H."/>
        </authorList>
    </citation>
    <scope>NUCLEOTIDE SEQUENCE [LARGE SCALE GENOMIC DNA]</scope>
    <source>
        <strain evidence="2 3">CWH03</strain>
    </source>
</reference>
<evidence type="ECO:0000313" key="3">
    <source>
        <dbReference type="Proteomes" id="UP000484988"/>
    </source>
</evidence>
<evidence type="ECO:0000256" key="1">
    <source>
        <dbReference type="SAM" id="MobiDB-lite"/>
    </source>
</evidence>
<feature type="region of interest" description="Disordered" evidence="1">
    <location>
        <begin position="45"/>
        <end position="105"/>
    </location>
</feature>
<dbReference type="Proteomes" id="UP000484988">
    <property type="component" value="Unassembled WGS sequence"/>
</dbReference>
<comment type="caution">
    <text evidence="2">The sequence shown here is derived from an EMBL/GenBank/DDBJ whole genome shotgun (WGS) entry which is preliminary data.</text>
</comment>
<dbReference type="EMBL" id="BLLG01000006">
    <property type="protein sequence ID" value="GFH36587.1"/>
    <property type="molecule type" value="Genomic_DNA"/>
</dbReference>
<keyword evidence="3" id="KW-1185">Reference proteome</keyword>
<feature type="compositionally biased region" description="Low complexity" evidence="1">
    <location>
        <begin position="59"/>
        <end position="74"/>
    </location>
</feature>
<proteinExistence type="predicted"/>
<organism evidence="2 3">
    <name type="scientific">Streptomyces pacificus</name>
    <dbReference type="NCBI Taxonomy" id="2705029"/>
    <lineage>
        <taxon>Bacteria</taxon>
        <taxon>Bacillati</taxon>
        <taxon>Actinomycetota</taxon>
        <taxon>Actinomycetes</taxon>
        <taxon>Kitasatosporales</taxon>
        <taxon>Streptomycetaceae</taxon>
        <taxon>Streptomyces</taxon>
    </lineage>
</organism>
<accession>A0A6A0AYB5</accession>
<gene>
    <name evidence="2" type="ORF">SCWH03_28180</name>
</gene>
<evidence type="ECO:0000313" key="2">
    <source>
        <dbReference type="EMBL" id="GFH36587.1"/>
    </source>
</evidence>
<dbReference type="AlphaFoldDB" id="A0A6A0AYB5"/>
<name>A0A6A0AYB5_9ACTN</name>
<sequence length="105" mass="11233">MTGRPEGTDGALCGHWIGAERRHCHSVDVVRPYLSGLRCPLHTPAALAGRPETPPGPGWPAAAWTTPSPQSASALFDQRAVASGKRRSSPHVYRAAQQAVQERKS</sequence>